<organism evidence="1 2">
    <name type="scientific">Larinioides sclopetarius</name>
    <dbReference type="NCBI Taxonomy" id="280406"/>
    <lineage>
        <taxon>Eukaryota</taxon>
        <taxon>Metazoa</taxon>
        <taxon>Ecdysozoa</taxon>
        <taxon>Arthropoda</taxon>
        <taxon>Chelicerata</taxon>
        <taxon>Arachnida</taxon>
        <taxon>Araneae</taxon>
        <taxon>Araneomorphae</taxon>
        <taxon>Entelegynae</taxon>
        <taxon>Araneoidea</taxon>
        <taxon>Araneidae</taxon>
        <taxon>Larinioides</taxon>
    </lineage>
</organism>
<protein>
    <submittedName>
        <fullName evidence="1">Uncharacterized protein</fullName>
    </submittedName>
</protein>
<sequence>MVGVNRPLREAIFVNLSRRTNSSTLCFIWKVWTGVQLRSRNSPLSPKMTRLAEQSLVVFCCVTCICLIAEAIDCRKFVFAPRCRGVSAKRSAKLNNEDLRELGDIDDTWMDWPRPSQDEIPDSSFESRRKTILQKLLEKFNDYSLRDEDN</sequence>
<comment type="caution">
    <text evidence="1">The sequence shown here is derived from an EMBL/GenBank/DDBJ whole genome shotgun (WGS) entry which is preliminary data.</text>
</comment>
<gene>
    <name evidence="1" type="ORF">LARSCL_LOCUS21477</name>
</gene>
<keyword evidence="2" id="KW-1185">Reference proteome</keyword>
<proteinExistence type="predicted"/>
<evidence type="ECO:0000313" key="2">
    <source>
        <dbReference type="Proteomes" id="UP001497382"/>
    </source>
</evidence>
<dbReference type="AlphaFoldDB" id="A0AAV2BWC8"/>
<accession>A0AAV2BWC8</accession>
<evidence type="ECO:0000313" key="1">
    <source>
        <dbReference type="EMBL" id="CAL1299643.1"/>
    </source>
</evidence>
<dbReference type="EMBL" id="CAXIEN010000511">
    <property type="protein sequence ID" value="CAL1299643.1"/>
    <property type="molecule type" value="Genomic_DNA"/>
</dbReference>
<name>A0AAV2BWC8_9ARAC</name>
<dbReference type="Proteomes" id="UP001497382">
    <property type="component" value="Unassembled WGS sequence"/>
</dbReference>
<reference evidence="1 2" key="1">
    <citation type="submission" date="2024-04" db="EMBL/GenBank/DDBJ databases">
        <authorList>
            <person name="Rising A."/>
            <person name="Reimegard J."/>
            <person name="Sonavane S."/>
            <person name="Akerstrom W."/>
            <person name="Nylinder S."/>
            <person name="Hedman E."/>
            <person name="Kallberg Y."/>
        </authorList>
    </citation>
    <scope>NUCLEOTIDE SEQUENCE [LARGE SCALE GENOMIC DNA]</scope>
</reference>